<evidence type="ECO:0000313" key="4">
    <source>
        <dbReference type="Proteomes" id="UP001369815"/>
    </source>
</evidence>
<reference evidence="3 4" key="1">
    <citation type="journal article" date="2024" name="Front Chem Biol">
        <title>Unveiling the potential of Daldinia eschscholtzii MFLUCC 19-0629 through bioactivity and bioinformatics studies for enhanced sustainable agriculture production.</title>
        <authorList>
            <person name="Brooks S."/>
            <person name="Weaver J.A."/>
            <person name="Klomchit A."/>
            <person name="Alharthi S.A."/>
            <person name="Onlamun T."/>
            <person name="Nurani R."/>
            <person name="Vong T.K."/>
            <person name="Alberti F."/>
            <person name="Greco C."/>
        </authorList>
    </citation>
    <scope>NUCLEOTIDE SEQUENCE [LARGE SCALE GENOMIC DNA]</scope>
    <source>
        <strain evidence="3">MFLUCC 19-0629</strain>
    </source>
</reference>
<gene>
    <name evidence="3" type="ORF">Daesc_009659</name>
</gene>
<sequence length="324" mass="35443">MPNLRPRQTNSALEPWVTVNEDGKPSTVTPVLSTISGTPTVISGAPHDLTATVFTETNYGKVSTSTGTAPIPTATGGTAGAGSFPVCHNKDVTWDTSYFPIPNTTILVQGNYLNETTGEITDQAFESPKWSASWGFWSYKIEGSLLKHQSGKNITLQLATLTAKGNSSDIIPGPTVLVTEHPGPKPETGKTPDTRALAIALPTVVGFIALCVIGTCLWNRRDRQIGLGNIMSRSRHGYGVGKSSRSRMGLGKKNKANERIQLMQRELEAEGGEVYRDEPDRPRRDSDALGSLAGTPTEERRMDFRDQRDRNMFRDELRRQNERS</sequence>
<comment type="caution">
    <text evidence="3">The sequence shown here is derived from an EMBL/GenBank/DDBJ whole genome shotgun (WGS) entry which is preliminary data.</text>
</comment>
<feature type="region of interest" description="Disordered" evidence="1">
    <location>
        <begin position="234"/>
        <end position="257"/>
    </location>
</feature>
<dbReference type="AlphaFoldDB" id="A0AAX6MAY3"/>
<dbReference type="Proteomes" id="UP001369815">
    <property type="component" value="Unassembled WGS sequence"/>
</dbReference>
<feature type="compositionally biased region" description="Basic and acidic residues" evidence="1">
    <location>
        <begin position="182"/>
        <end position="192"/>
    </location>
</feature>
<accession>A0AAX6MAY3</accession>
<keyword evidence="4" id="KW-1185">Reference proteome</keyword>
<evidence type="ECO:0000313" key="3">
    <source>
        <dbReference type="EMBL" id="KAK6949576.1"/>
    </source>
</evidence>
<keyword evidence="2" id="KW-0472">Membrane</keyword>
<keyword evidence="2" id="KW-0812">Transmembrane</keyword>
<name>A0AAX6MAY3_9PEZI</name>
<feature type="region of interest" description="Disordered" evidence="1">
    <location>
        <begin position="172"/>
        <end position="192"/>
    </location>
</feature>
<evidence type="ECO:0000256" key="2">
    <source>
        <dbReference type="SAM" id="Phobius"/>
    </source>
</evidence>
<dbReference type="InterPro" id="IPR028000">
    <property type="entry name" value="Pma1"/>
</dbReference>
<proteinExistence type="predicted"/>
<feature type="transmembrane region" description="Helical" evidence="2">
    <location>
        <begin position="196"/>
        <end position="218"/>
    </location>
</feature>
<feature type="compositionally biased region" description="Basic and acidic residues" evidence="1">
    <location>
        <begin position="297"/>
        <end position="324"/>
    </location>
</feature>
<protein>
    <submittedName>
        <fullName evidence="3">Uncharacterized protein</fullName>
    </submittedName>
</protein>
<keyword evidence="2" id="KW-1133">Transmembrane helix</keyword>
<feature type="compositionally biased region" description="Basic and acidic residues" evidence="1">
    <location>
        <begin position="269"/>
        <end position="287"/>
    </location>
</feature>
<feature type="region of interest" description="Disordered" evidence="1">
    <location>
        <begin position="269"/>
        <end position="324"/>
    </location>
</feature>
<dbReference type="EMBL" id="JBANMG010000009">
    <property type="protein sequence ID" value="KAK6949576.1"/>
    <property type="molecule type" value="Genomic_DNA"/>
</dbReference>
<evidence type="ECO:0000256" key="1">
    <source>
        <dbReference type="SAM" id="MobiDB-lite"/>
    </source>
</evidence>
<dbReference type="Pfam" id="PF14610">
    <property type="entry name" value="Psg1"/>
    <property type="match status" value="1"/>
</dbReference>
<organism evidence="3 4">
    <name type="scientific">Daldinia eschscholtzii</name>
    <dbReference type="NCBI Taxonomy" id="292717"/>
    <lineage>
        <taxon>Eukaryota</taxon>
        <taxon>Fungi</taxon>
        <taxon>Dikarya</taxon>
        <taxon>Ascomycota</taxon>
        <taxon>Pezizomycotina</taxon>
        <taxon>Sordariomycetes</taxon>
        <taxon>Xylariomycetidae</taxon>
        <taxon>Xylariales</taxon>
        <taxon>Hypoxylaceae</taxon>
        <taxon>Daldinia</taxon>
    </lineage>
</organism>